<dbReference type="PROSITE" id="PS50089">
    <property type="entry name" value="ZF_RING_2"/>
    <property type="match status" value="1"/>
</dbReference>
<dbReference type="GO" id="GO:0016020">
    <property type="term" value="C:membrane"/>
    <property type="evidence" value="ECO:0007669"/>
    <property type="project" value="UniProtKB-SubCell"/>
</dbReference>
<dbReference type="PANTHER" id="PTHR47568:SF2">
    <property type="entry name" value="E3 UBIQUITIN-PROTEIN LIGASE SP1-RELATED"/>
    <property type="match status" value="1"/>
</dbReference>
<protein>
    <recommendedName>
        <fullName evidence="3">RING-type E3 ubiquitin transferase</fullName>
        <ecNumber evidence="3">2.3.2.27</ecNumber>
    </recommendedName>
</protein>
<feature type="chain" id="PRO_5043507251" description="RING-type E3 ubiquitin transferase" evidence="14">
    <location>
        <begin position="25"/>
        <end position="519"/>
    </location>
</feature>
<evidence type="ECO:0000256" key="4">
    <source>
        <dbReference type="ARBA" id="ARBA00022679"/>
    </source>
</evidence>
<evidence type="ECO:0000256" key="13">
    <source>
        <dbReference type="SAM" id="MobiDB-lite"/>
    </source>
</evidence>
<dbReference type="CDD" id="cd16515">
    <property type="entry name" value="RING-HC_LRSAM1"/>
    <property type="match status" value="1"/>
</dbReference>
<dbReference type="InterPro" id="IPR001841">
    <property type="entry name" value="Znf_RING"/>
</dbReference>
<comment type="caution">
    <text evidence="16">The sequence shown here is derived from an EMBL/GenBank/DDBJ whole genome shotgun (WGS) entry which is preliminary data.</text>
</comment>
<organism evidence="16 17">
    <name type="scientific">Rhododendron griersonianum</name>
    <dbReference type="NCBI Taxonomy" id="479676"/>
    <lineage>
        <taxon>Eukaryota</taxon>
        <taxon>Viridiplantae</taxon>
        <taxon>Streptophyta</taxon>
        <taxon>Embryophyta</taxon>
        <taxon>Tracheophyta</taxon>
        <taxon>Spermatophyta</taxon>
        <taxon>Magnoliopsida</taxon>
        <taxon>eudicotyledons</taxon>
        <taxon>Gunneridae</taxon>
        <taxon>Pentapetalae</taxon>
        <taxon>asterids</taxon>
        <taxon>Ericales</taxon>
        <taxon>Ericaceae</taxon>
        <taxon>Ericoideae</taxon>
        <taxon>Rhodoreae</taxon>
        <taxon>Rhododendron</taxon>
    </lineage>
</organism>
<dbReference type="AlphaFoldDB" id="A0AAV6LS69"/>
<dbReference type="EC" id="2.3.2.27" evidence="3"/>
<keyword evidence="9" id="KW-0862">Zinc</keyword>
<evidence type="ECO:0000256" key="2">
    <source>
        <dbReference type="ARBA" id="ARBA00004141"/>
    </source>
</evidence>
<dbReference type="GO" id="GO:0061630">
    <property type="term" value="F:ubiquitin protein ligase activity"/>
    <property type="evidence" value="ECO:0007669"/>
    <property type="project" value="UniProtKB-EC"/>
</dbReference>
<dbReference type="Proteomes" id="UP000823749">
    <property type="component" value="Chromosome 1"/>
</dbReference>
<dbReference type="FunFam" id="1.10.1170.10:FF:000002">
    <property type="entry name" value="Baculoviral IAP repeat containing 7"/>
    <property type="match status" value="1"/>
</dbReference>
<keyword evidence="7 12" id="KW-0863">Zinc-finger</keyword>
<dbReference type="GO" id="GO:0016567">
    <property type="term" value="P:protein ubiquitination"/>
    <property type="evidence" value="ECO:0007669"/>
    <property type="project" value="InterPro"/>
</dbReference>
<proteinExistence type="predicted"/>
<accession>A0AAV6LS69</accession>
<evidence type="ECO:0000256" key="5">
    <source>
        <dbReference type="ARBA" id="ARBA00022692"/>
    </source>
</evidence>
<feature type="signal peptide" evidence="14">
    <location>
        <begin position="1"/>
        <end position="24"/>
    </location>
</feature>
<evidence type="ECO:0000256" key="3">
    <source>
        <dbReference type="ARBA" id="ARBA00012483"/>
    </source>
</evidence>
<feature type="domain" description="RING-type" evidence="15">
    <location>
        <begin position="472"/>
        <end position="507"/>
    </location>
</feature>
<gene>
    <name evidence="16" type="ORF">RHGRI_002978</name>
</gene>
<evidence type="ECO:0000256" key="6">
    <source>
        <dbReference type="ARBA" id="ARBA00022723"/>
    </source>
</evidence>
<name>A0AAV6LS69_9ERIC</name>
<dbReference type="InterPro" id="IPR013083">
    <property type="entry name" value="Znf_RING/FYVE/PHD"/>
</dbReference>
<evidence type="ECO:0000256" key="1">
    <source>
        <dbReference type="ARBA" id="ARBA00000900"/>
    </source>
</evidence>
<keyword evidence="6" id="KW-0479">Metal-binding</keyword>
<evidence type="ECO:0000256" key="11">
    <source>
        <dbReference type="ARBA" id="ARBA00023136"/>
    </source>
</evidence>
<keyword evidence="8" id="KW-0833">Ubl conjugation pathway</keyword>
<keyword evidence="10" id="KW-1133">Transmembrane helix</keyword>
<dbReference type="EMBL" id="JACTNZ010000001">
    <property type="protein sequence ID" value="KAG5567615.1"/>
    <property type="molecule type" value="Genomic_DNA"/>
</dbReference>
<evidence type="ECO:0000256" key="9">
    <source>
        <dbReference type="ARBA" id="ARBA00022833"/>
    </source>
</evidence>
<dbReference type="GO" id="GO:0008270">
    <property type="term" value="F:zinc ion binding"/>
    <property type="evidence" value="ECO:0007669"/>
    <property type="project" value="UniProtKB-KW"/>
</dbReference>
<dbReference type="Pfam" id="PF12483">
    <property type="entry name" value="GIDE"/>
    <property type="match status" value="1"/>
</dbReference>
<keyword evidence="11" id="KW-0472">Membrane</keyword>
<evidence type="ECO:0000256" key="12">
    <source>
        <dbReference type="PROSITE-ProRule" id="PRU00175"/>
    </source>
</evidence>
<dbReference type="InterPro" id="IPR044231">
    <property type="entry name" value="SP1/SPL1"/>
</dbReference>
<dbReference type="Pfam" id="PF13920">
    <property type="entry name" value="zf-C3HC4_3"/>
    <property type="match status" value="1"/>
</dbReference>
<sequence>MLPWGGLSCCLGAAALYLLGRNSGRDAEVLKSVTRVSQLKDLAGLLDTAIKVLPFVITASGRVGSDTPINCKDSGLQGVIVEVTAEQHFLKHNEAGSWIQDSALMLSGCEEASWYLDDGTGRVYVIGARGATGLVLAVGSEKFEESGQSIVRGTLDYLQGLKMLGIKRTERVLPVGMPLTVVGEAVKDDIGTVRIQRPHKGPFYVTHKTIDQLIAHLGKWARLYKYASMGLTLFGAYLLAKHAFQYVMERRCHWELRKRYCFTGVYHYHCCLHPIARQTRKCISFIIPTITSSVSVVTSGKPLIIVQCQLPTCSTIPSSYCLEMNQMWTSIRLLKVLRFENKPFNRLHNGIYLNGNCRWLSVIVFEIRPVTFFFPSGHALCLGVLMSSVMSGGPVAITRTSAHPSAVTNDDGFSRLAFGDLRHPLEFKWAFSRVLAAAAKRQRQDNESSDGKAENGSESDSSKKDRLMPNLCVICLEQEYNSVFVPCGHMCCCTSCSSHLTNCPLCRGRIEQVVRTFRH</sequence>
<evidence type="ECO:0000256" key="10">
    <source>
        <dbReference type="ARBA" id="ARBA00022989"/>
    </source>
</evidence>
<evidence type="ECO:0000256" key="7">
    <source>
        <dbReference type="ARBA" id="ARBA00022771"/>
    </source>
</evidence>
<dbReference type="PANTHER" id="PTHR47568">
    <property type="match status" value="1"/>
</dbReference>
<comment type="subcellular location">
    <subcellularLocation>
        <location evidence="2">Membrane</location>
        <topology evidence="2">Multi-pass membrane protein</topology>
    </subcellularLocation>
</comment>
<evidence type="ECO:0000313" key="17">
    <source>
        <dbReference type="Proteomes" id="UP000823749"/>
    </source>
</evidence>
<evidence type="ECO:0000313" key="16">
    <source>
        <dbReference type="EMBL" id="KAG5567615.1"/>
    </source>
</evidence>
<reference evidence="16" key="1">
    <citation type="submission" date="2020-08" db="EMBL/GenBank/DDBJ databases">
        <title>Plant Genome Project.</title>
        <authorList>
            <person name="Zhang R.-G."/>
        </authorList>
    </citation>
    <scope>NUCLEOTIDE SEQUENCE</scope>
    <source>
        <strain evidence="16">WSP0</strain>
        <tissue evidence="16">Leaf</tissue>
    </source>
</reference>
<dbReference type="InterPro" id="IPR022170">
    <property type="entry name" value="MUL1-like"/>
</dbReference>
<comment type="catalytic activity">
    <reaction evidence="1">
        <text>S-ubiquitinyl-[E2 ubiquitin-conjugating enzyme]-L-cysteine + [acceptor protein]-L-lysine = [E2 ubiquitin-conjugating enzyme]-L-cysteine + N(6)-ubiquitinyl-[acceptor protein]-L-lysine.</text>
        <dbReference type="EC" id="2.3.2.27"/>
    </reaction>
</comment>
<dbReference type="Gene3D" id="3.30.40.10">
    <property type="entry name" value="Zinc/RING finger domain, C3HC4 (zinc finger)"/>
    <property type="match status" value="1"/>
</dbReference>
<evidence type="ECO:0000256" key="8">
    <source>
        <dbReference type="ARBA" id="ARBA00022786"/>
    </source>
</evidence>
<evidence type="ECO:0000259" key="15">
    <source>
        <dbReference type="PROSITE" id="PS50089"/>
    </source>
</evidence>
<keyword evidence="17" id="KW-1185">Reference proteome</keyword>
<keyword evidence="14" id="KW-0732">Signal</keyword>
<evidence type="ECO:0000256" key="14">
    <source>
        <dbReference type="SAM" id="SignalP"/>
    </source>
</evidence>
<feature type="region of interest" description="Disordered" evidence="13">
    <location>
        <begin position="442"/>
        <end position="464"/>
    </location>
</feature>
<keyword evidence="4" id="KW-0808">Transferase</keyword>
<dbReference type="SUPFAM" id="SSF57850">
    <property type="entry name" value="RING/U-box"/>
    <property type="match status" value="1"/>
</dbReference>
<keyword evidence="5" id="KW-0812">Transmembrane</keyword>